<reference evidence="12 13" key="1">
    <citation type="submission" date="2024-02" db="EMBL/GenBank/DDBJ databases">
        <authorList>
            <person name="Vignale AGUSTIN F."/>
            <person name="Sosa J E."/>
            <person name="Modenutti C."/>
        </authorList>
    </citation>
    <scope>NUCLEOTIDE SEQUENCE [LARGE SCALE GENOMIC DNA]</scope>
</reference>
<organism evidence="12 13">
    <name type="scientific">Ilex paraguariensis</name>
    <name type="common">yerba mate</name>
    <dbReference type="NCBI Taxonomy" id="185542"/>
    <lineage>
        <taxon>Eukaryota</taxon>
        <taxon>Viridiplantae</taxon>
        <taxon>Streptophyta</taxon>
        <taxon>Embryophyta</taxon>
        <taxon>Tracheophyta</taxon>
        <taxon>Spermatophyta</taxon>
        <taxon>Magnoliopsida</taxon>
        <taxon>eudicotyledons</taxon>
        <taxon>Gunneridae</taxon>
        <taxon>Pentapetalae</taxon>
        <taxon>asterids</taxon>
        <taxon>campanulids</taxon>
        <taxon>Aquifoliales</taxon>
        <taxon>Aquifoliaceae</taxon>
        <taxon>Ilex</taxon>
    </lineage>
</organism>
<dbReference type="AlphaFoldDB" id="A0ABC8T846"/>
<sequence length="237" mass="26714">MEARYGGKTHQLYGSVASDLKAVGKKSMEWDLNDWKWDGDLFTASPLNSSVPSDCRSRQLFPTSSEIHANTGLSNSLSPCSGEINFGKEKGKAELEKRRRVVVVEDEELNNEAGSLNLKLGGQVYPITDGEMEKWEAKSGKKTKVEGSTSIRVVCQVEDCRADLSNAKEYHRRHKVCDMHSKATTALVGNVMQRFCQQCSRFHVLQEFDEGKRSCRRRLAGHNRRRRKTHPENVVNG</sequence>
<dbReference type="InterPro" id="IPR044817">
    <property type="entry name" value="SBP-like"/>
</dbReference>
<evidence type="ECO:0000259" key="11">
    <source>
        <dbReference type="PROSITE" id="PS51141"/>
    </source>
</evidence>
<dbReference type="GO" id="GO:0003677">
    <property type="term" value="F:DNA binding"/>
    <property type="evidence" value="ECO:0007669"/>
    <property type="project" value="UniProtKB-KW"/>
</dbReference>
<dbReference type="InterPro" id="IPR004333">
    <property type="entry name" value="SBP_dom"/>
</dbReference>
<keyword evidence="3 10" id="KW-0863">Zinc-finger</keyword>
<proteinExistence type="predicted"/>
<evidence type="ECO:0000256" key="7">
    <source>
        <dbReference type="ARBA" id="ARBA00023163"/>
    </source>
</evidence>
<keyword evidence="2" id="KW-0479">Metal-binding</keyword>
<evidence type="ECO:0000256" key="4">
    <source>
        <dbReference type="ARBA" id="ARBA00022833"/>
    </source>
</evidence>
<keyword evidence="6" id="KW-0238">DNA-binding</keyword>
<protein>
    <recommendedName>
        <fullName evidence="11">SBP-type domain-containing protein</fullName>
    </recommendedName>
</protein>
<evidence type="ECO:0000256" key="8">
    <source>
        <dbReference type="ARBA" id="ARBA00023242"/>
    </source>
</evidence>
<comment type="function">
    <text evidence="9">Probable transcriptional factor. Binds to the promoter of the SQUAMOSA gene.</text>
</comment>
<evidence type="ECO:0000313" key="12">
    <source>
        <dbReference type="EMBL" id="CAK9165587.1"/>
    </source>
</evidence>
<dbReference type="GO" id="GO:0005634">
    <property type="term" value="C:nucleus"/>
    <property type="evidence" value="ECO:0007669"/>
    <property type="project" value="UniProtKB-SubCell"/>
</dbReference>
<comment type="caution">
    <text evidence="12">The sequence shown here is derived from an EMBL/GenBank/DDBJ whole genome shotgun (WGS) entry which is preliminary data.</text>
</comment>
<dbReference type="SUPFAM" id="SSF103612">
    <property type="entry name" value="SBT domain"/>
    <property type="match status" value="1"/>
</dbReference>
<keyword evidence="8" id="KW-0539">Nucleus</keyword>
<dbReference type="Gene3D" id="4.10.1100.10">
    <property type="entry name" value="Transcription factor, SBP-box domain"/>
    <property type="match status" value="1"/>
</dbReference>
<dbReference type="InterPro" id="IPR036893">
    <property type="entry name" value="SBP_sf"/>
</dbReference>
<name>A0ABC8T846_9AQUA</name>
<keyword evidence="5" id="KW-0805">Transcription regulation</keyword>
<evidence type="ECO:0000256" key="2">
    <source>
        <dbReference type="ARBA" id="ARBA00022723"/>
    </source>
</evidence>
<evidence type="ECO:0000313" key="13">
    <source>
        <dbReference type="Proteomes" id="UP001642360"/>
    </source>
</evidence>
<dbReference type="PROSITE" id="PS51141">
    <property type="entry name" value="ZF_SBP"/>
    <property type="match status" value="1"/>
</dbReference>
<evidence type="ECO:0000256" key="3">
    <source>
        <dbReference type="ARBA" id="ARBA00022771"/>
    </source>
</evidence>
<dbReference type="PANTHER" id="PTHR31251:SF86">
    <property type="entry name" value="SQUAMOSA PROMOTER-BINDING-LIKE PROTEIN 1"/>
    <property type="match status" value="1"/>
</dbReference>
<dbReference type="GO" id="GO:0008270">
    <property type="term" value="F:zinc ion binding"/>
    <property type="evidence" value="ECO:0007669"/>
    <property type="project" value="UniProtKB-KW"/>
</dbReference>
<dbReference type="Pfam" id="PF03110">
    <property type="entry name" value="SBP"/>
    <property type="match status" value="1"/>
</dbReference>
<evidence type="ECO:0000256" key="5">
    <source>
        <dbReference type="ARBA" id="ARBA00023015"/>
    </source>
</evidence>
<comment type="subcellular location">
    <subcellularLocation>
        <location evidence="1">Nucleus</location>
    </subcellularLocation>
</comment>
<evidence type="ECO:0000256" key="1">
    <source>
        <dbReference type="ARBA" id="ARBA00004123"/>
    </source>
</evidence>
<evidence type="ECO:0000256" key="6">
    <source>
        <dbReference type="ARBA" id="ARBA00023125"/>
    </source>
</evidence>
<dbReference type="FunFam" id="4.10.1100.10:FF:000001">
    <property type="entry name" value="Squamosa promoter-binding-like protein 14"/>
    <property type="match status" value="1"/>
</dbReference>
<feature type="non-terminal residue" evidence="12">
    <location>
        <position position="237"/>
    </location>
</feature>
<feature type="domain" description="SBP-type" evidence="11">
    <location>
        <begin position="152"/>
        <end position="229"/>
    </location>
</feature>
<dbReference type="PANTHER" id="PTHR31251">
    <property type="entry name" value="SQUAMOSA PROMOTER-BINDING-LIKE PROTEIN 4"/>
    <property type="match status" value="1"/>
</dbReference>
<evidence type="ECO:0000256" key="10">
    <source>
        <dbReference type="PROSITE-ProRule" id="PRU00470"/>
    </source>
</evidence>
<gene>
    <name evidence="12" type="ORF">ILEXP_LOCUS34756</name>
</gene>
<dbReference type="EMBL" id="CAUOFW020004415">
    <property type="protein sequence ID" value="CAK9165587.1"/>
    <property type="molecule type" value="Genomic_DNA"/>
</dbReference>
<keyword evidence="4" id="KW-0862">Zinc</keyword>
<dbReference type="Proteomes" id="UP001642360">
    <property type="component" value="Unassembled WGS sequence"/>
</dbReference>
<keyword evidence="13" id="KW-1185">Reference proteome</keyword>
<keyword evidence="7" id="KW-0804">Transcription</keyword>
<accession>A0ABC8T846</accession>
<evidence type="ECO:0000256" key="9">
    <source>
        <dbReference type="ARBA" id="ARBA00056472"/>
    </source>
</evidence>